<gene>
    <name evidence="1" type="ORF">LIPSTDRAFT_89161</name>
</gene>
<dbReference type="AlphaFoldDB" id="A0A1E3QEE3"/>
<sequence length="273" mass="28624">MYVQTFSSSSCVDSAGFSACYAKATDSASACINAAGSDMAVIACGCAEYVSLISCVATSCWNQVYSCEYQKLVIEYLEYCPVAGLPVPFFPPPNNAAEACSCNLGKVYVAVNNSISEVTQCETRLITNPLSSNIGNGVQEDIACICCGESAAISSIYSICPNTDPGLLDVNNILALFSSFDQPFSTCGQYLSSYNCGSDLGFSQVDGGTFYGPNNLPPIGTKTLSNGGGSITSPVGGATFTWTQPNNSPYTIVAAPYSTEDGRIVCCSWDYCI</sequence>
<proteinExistence type="predicted"/>
<evidence type="ECO:0000313" key="2">
    <source>
        <dbReference type="Proteomes" id="UP000094385"/>
    </source>
</evidence>
<organism evidence="1 2">
    <name type="scientific">Lipomyces starkeyi NRRL Y-11557</name>
    <dbReference type="NCBI Taxonomy" id="675824"/>
    <lineage>
        <taxon>Eukaryota</taxon>
        <taxon>Fungi</taxon>
        <taxon>Dikarya</taxon>
        <taxon>Ascomycota</taxon>
        <taxon>Saccharomycotina</taxon>
        <taxon>Lipomycetes</taxon>
        <taxon>Lipomycetales</taxon>
        <taxon>Lipomycetaceae</taxon>
        <taxon>Lipomyces</taxon>
    </lineage>
</organism>
<dbReference type="Proteomes" id="UP000094385">
    <property type="component" value="Unassembled WGS sequence"/>
</dbReference>
<accession>A0A1E3QEE3</accession>
<keyword evidence="2" id="KW-1185">Reference proteome</keyword>
<protein>
    <submittedName>
        <fullName evidence="1">Uncharacterized protein</fullName>
    </submittedName>
</protein>
<evidence type="ECO:0000313" key="1">
    <source>
        <dbReference type="EMBL" id="ODQ76071.1"/>
    </source>
</evidence>
<reference evidence="1 2" key="1">
    <citation type="journal article" date="2016" name="Proc. Natl. Acad. Sci. U.S.A.">
        <title>Comparative genomics of biotechnologically important yeasts.</title>
        <authorList>
            <person name="Riley R."/>
            <person name="Haridas S."/>
            <person name="Wolfe K.H."/>
            <person name="Lopes M.R."/>
            <person name="Hittinger C.T."/>
            <person name="Goeker M."/>
            <person name="Salamov A.A."/>
            <person name="Wisecaver J.H."/>
            <person name="Long T.M."/>
            <person name="Calvey C.H."/>
            <person name="Aerts A.L."/>
            <person name="Barry K.W."/>
            <person name="Choi C."/>
            <person name="Clum A."/>
            <person name="Coughlan A.Y."/>
            <person name="Deshpande S."/>
            <person name="Douglass A.P."/>
            <person name="Hanson S.J."/>
            <person name="Klenk H.-P."/>
            <person name="LaButti K.M."/>
            <person name="Lapidus A."/>
            <person name="Lindquist E.A."/>
            <person name="Lipzen A.M."/>
            <person name="Meier-Kolthoff J.P."/>
            <person name="Ohm R.A."/>
            <person name="Otillar R.P."/>
            <person name="Pangilinan J.L."/>
            <person name="Peng Y."/>
            <person name="Rokas A."/>
            <person name="Rosa C.A."/>
            <person name="Scheuner C."/>
            <person name="Sibirny A.A."/>
            <person name="Slot J.C."/>
            <person name="Stielow J.B."/>
            <person name="Sun H."/>
            <person name="Kurtzman C.P."/>
            <person name="Blackwell M."/>
            <person name="Grigoriev I.V."/>
            <person name="Jeffries T.W."/>
        </authorList>
    </citation>
    <scope>NUCLEOTIDE SEQUENCE [LARGE SCALE GENOMIC DNA]</scope>
    <source>
        <strain evidence="1 2">NRRL Y-11557</strain>
    </source>
</reference>
<dbReference type="EMBL" id="KV454289">
    <property type="protein sequence ID" value="ODQ76071.1"/>
    <property type="molecule type" value="Genomic_DNA"/>
</dbReference>
<dbReference type="OrthoDB" id="3538998at2759"/>
<name>A0A1E3QEE3_LIPST</name>